<dbReference type="RefSeq" id="WP_136930252.1">
    <property type="nucleotide sequence ID" value="NZ_SSMQ01000017.1"/>
</dbReference>
<comment type="caution">
    <text evidence="1">The sequence shown here is derived from an EMBL/GenBank/DDBJ whole genome shotgun (WGS) entry which is preliminary data.</text>
</comment>
<gene>
    <name evidence="1" type="ORF">E8A74_17965</name>
</gene>
<accession>A0A4V5PNI9</accession>
<sequence>MIKVRVRKAGTGVAAASGLIALSGAQTGCVAEPIEPGEESIAEAEDELSPGTGTLALDGFPGNFTVKLVNANTDEFLRAGQALSLELPVWLLWDKLYPGSPLPTDLARLKQITATVTVGAIDKATPIASLKSPVTSYSGADSYGLKALTKTFIVPSKADWLTFALTITDLAPAGVSASITAAELSKLAVFGGELPNKSLFMDWAQSTKRNKIIEGDDPIAGAELLLAVSDWRADVVVDKSLIDTQIGTAQSASRFGWVTIPIYGKIVHEVAYGVYFDDGLEWRPEVMLAETPNSRFLGAGRTTYEGKIQVPAKARRMLMYTHVKTYLVADYTGYANVTAKWYADGEKMLKADKYDNPNGAFTNYSFSISNALP</sequence>
<proteinExistence type="predicted"/>
<evidence type="ECO:0000313" key="1">
    <source>
        <dbReference type="EMBL" id="TKD07336.1"/>
    </source>
</evidence>
<protein>
    <submittedName>
        <fullName evidence="1">Uncharacterized protein</fullName>
    </submittedName>
</protein>
<evidence type="ECO:0000313" key="2">
    <source>
        <dbReference type="Proteomes" id="UP000309215"/>
    </source>
</evidence>
<organism evidence="1 2">
    <name type="scientific">Polyangium fumosum</name>
    <dbReference type="NCBI Taxonomy" id="889272"/>
    <lineage>
        <taxon>Bacteria</taxon>
        <taxon>Pseudomonadati</taxon>
        <taxon>Myxococcota</taxon>
        <taxon>Polyangia</taxon>
        <taxon>Polyangiales</taxon>
        <taxon>Polyangiaceae</taxon>
        <taxon>Polyangium</taxon>
    </lineage>
</organism>
<dbReference type="EMBL" id="SSMQ01000017">
    <property type="protein sequence ID" value="TKD07336.1"/>
    <property type="molecule type" value="Genomic_DNA"/>
</dbReference>
<dbReference type="OrthoDB" id="5489918at2"/>
<keyword evidence="2" id="KW-1185">Reference proteome</keyword>
<reference evidence="1 2" key="1">
    <citation type="submission" date="2019-04" db="EMBL/GenBank/DDBJ databases">
        <authorList>
            <person name="Li Y."/>
            <person name="Wang J."/>
        </authorList>
    </citation>
    <scope>NUCLEOTIDE SEQUENCE [LARGE SCALE GENOMIC DNA]</scope>
    <source>
        <strain evidence="1 2">DSM 14668</strain>
    </source>
</reference>
<dbReference type="AlphaFoldDB" id="A0A4V5PNI9"/>
<name>A0A4V5PNI9_9BACT</name>
<dbReference type="Proteomes" id="UP000309215">
    <property type="component" value="Unassembled WGS sequence"/>
</dbReference>